<dbReference type="EMBL" id="NPDY01000031">
    <property type="protein sequence ID" value="PJZ68167.1"/>
    <property type="molecule type" value="Genomic_DNA"/>
</dbReference>
<dbReference type="EMBL" id="NPDZ01000016">
    <property type="protein sequence ID" value="PJZ71945.1"/>
    <property type="molecule type" value="Genomic_DNA"/>
</dbReference>
<organism evidence="3 5">
    <name type="scientific">Leptospira perolatii</name>
    <dbReference type="NCBI Taxonomy" id="2023191"/>
    <lineage>
        <taxon>Bacteria</taxon>
        <taxon>Pseudomonadati</taxon>
        <taxon>Spirochaetota</taxon>
        <taxon>Spirochaetia</taxon>
        <taxon>Leptospirales</taxon>
        <taxon>Leptospiraceae</taxon>
        <taxon>Leptospira</taxon>
    </lineage>
</organism>
<dbReference type="RefSeq" id="WP_100715427.1">
    <property type="nucleotide sequence ID" value="NZ_NPDY01000031.1"/>
</dbReference>
<dbReference type="InterPro" id="IPR029057">
    <property type="entry name" value="PRTase-like"/>
</dbReference>
<evidence type="ECO:0000313" key="4">
    <source>
        <dbReference type="Proteomes" id="UP000231962"/>
    </source>
</evidence>
<dbReference type="PANTHER" id="PTHR47505">
    <property type="entry name" value="DNA UTILIZATION PROTEIN YHGH"/>
    <property type="match status" value="1"/>
</dbReference>
<dbReference type="Proteomes" id="UP000231962">
    <property type="component" value="Unassembled WGS sequence"/>
</dbReference>
<dbReference type="SUPFAM" id="SSF53271">
    <property type="entry name" value="PRTase-like"/>
    <property type="match status" value="1"/>
</dbReference>
<dbReference type="AlphaFoldDB" id="A0A2M9ZIQ6"/>
<evidence type="ECO:0008006" key="6">
    <source>
        <dbReference type="Google" id="ProtNLM"/>
    </source>
</evidence>
<dbReference type="InterPro" id="IPR051910">
    <property type="entry name" value="ComF/GntX_DNA_util-trans"/>
</dbReference>
<dbReference type="CDD" id="cd06223">
    <property type="entry name" value="PRTases_typeI"/>
    <property type="match status" value="1"/>
</dbReference>
<comment type="similarity">
    <text evidence="1">Belongs to the ComF/GntX family.</text>
</comment>
<reference evidence="4 5" key="1">
    <citation type="submission" date="2017-07" db="EMBL/GenBank/DDBJ databases">
        <title>Leptospira spp. isolated from tropical soils.</title>
        <authorList>
            <person name="Thibeaux R."/>
            <person name="Iraola G."/>
            <person name="Ferres I."/>
            <person name="Bierque E."/>
            <person name="Girault D."/>
            <person name="Soupe-Gilbert M.-E."/>
            <person name="Picardeau M."/>
            <person name="Goarant C."/>
        </authorList>
    </citation>
    <scope>NUCLEOTIDE SEQUENCE [LARGE SCALE GENOMIC DNA]</scope>
    <source>
        <strain evidence="3 5">FH1-B-B1</strain>
        <strain evidence="2 4">FH1-B-C1</strain>
    </source>
</reference>
<evidence type="ECO:0000313" key="5">
    <source>
        <dbReference type="Proteomes" id="UP000231990"/>
    </source>
</evidence>
<accession>A0A2M9ZIQ6</accession>
<evidence type="ECO:0000313" key="2">
    <source>
        <dbReference type="EMBL" id="PJZ68167.1"/>
    </source>
</evidence>
<proteinExistence type="inferred from homology"/>
<dbReference type="Gene3D" id="3.40.50.2020">
    <property type="match status" value="1"/>
</dbReference>
<sequence length="246" mass="28678">MRPRIWKKLTRTLTGTIFPLCCGICGKEDFFARTIGICRPCSEKPISNQEKDLLRCRVCSSPLNVKECRICSTRNIFFSEARFLRNRDELHAEILNRIKKEYSYGPSIYLSTGARRQFLKWMPENLDACICLPSAPAKWWGNSSTRPFHVCTELYERAKEILQIPKLDVLEKLNRERQAGKSYSERFFYARKSWKIKTNWIGKIPKNILLLDDIFTTGASINEVSRLLRDNGAEKILVLTYLRTLE</sequence>
<gene>
    <name evidence="2" type="ORF">CH360_17650</name>
    <name evidence="3" type="ORF">CH373_17080</name>
</gene>
<dbReference type="PANTHER" id="PTHR47505:SF1">
    <property type="entry name" value="DNA UTILIZATION PROTEIN YHGH"/>
    <property type="match status" value="1"/>
</dbReference>
<comment type="caution">
    <text evidence="3">The sequence shown here is derived from an EMBL/GenBank/DDBJ whole genome shotgun (WGS) entry which is preliminary data.</text>
</comment>
<evidence type="ECO:0000256" key="1">
    <source>
        <dbReference type="ARBA" id="ARBA00008007"/>
    </source>
</evidence>
<keyword evidence="4" id="KW-1185">Reference proteome</keyword>
<dbReference type="Proteomes" id="UP000231990">
    <property type="component" value="Unassembled WGS sequence"/>
</dbReference>
<name>A0A2M9ZIQ6_9LEPT</name>
<evidence type="ECO:0000313" key="3">
    <source>
        <dbReference type="EMBL" id="PJZ71945.1"/>
    </source>
</evidence>
<dbReference type="OrthoDB" id="9779910at2"/>
<protein>
    <recommendedName>
        <fullName evidence="6">ComF family protein</fullName>
    </recommendedName>
</protein>
<dbReference type="InterPro" id="IPR000836">
    <property type="entry name" value="PRTase_dom"/>
</dbReference>